<comment type="caution">
    <text evidence="4">The sequence shown here is derived from an EMBL/GenBank/DDBJ whole genome shotgun (WGS) entry which is preliminary data.</text>
</comment>
<keyword evidence="5" id="KW-1185">Reference proteome</keyword>
<gene>
    <name evidence="4" type="ORF">B0I28_11641</name>
</gene>
<dbReference type="RefSeq" id="WP_106366837.1">
    <property type="nucleotide sequence ID" value="NZ_PVTJ01000016.1"/>
</dbReference>
<organism evidence="4 5">
    <name type="scientific">Glycomyces artemisiae</name>
    <dbReference type="NCBI Taxonomy" id="1076443"/>
    <lineage>
        <taxon>Bacteria</taxon>
        <taxon>Bacillati</taxon>
        <taxon>Actinomycetota</taxon>
        <taxon>Actinomycetes</taxon>
        <taxon>Glycomycetales</taxon>
        <taxon>Glycomycetaceae</taxon>
        <taxon>Glycomyces</taxon>
    </lineage>
</organism>
<name>A0A2T0U834_9ACTN</name>
<keyword evidence="1" id="KW-0560">Oxidoreductase</keyword>
<evidence type="ECO:0000259" key="3">
    <source>
        <dbReference type="SMART" id="SM00903"/>
    </source>
</evidence>
<evidence type="ECO:0000256" key="1">
    <source>
        <dbReference type="ARBA" id="ARBA00023002"/>
    </source>
</evidence>
<feature type="region of interest" description="Disordered" evidence="2">
    <location>
        <begin position="172"/>
        <end position="196"/>
    </location>
</feature>
<proteinExistence type="predicted"/>
<protein>
    <submittedName>
        <fullName evidence="4">Flavin reductase (DIM6/NTAB) family NADH-FMN oxidoreductase RutF</fullName>
    </submittedName>
</protein>
<dbReference type="GO" id="GO:0042602">
    <property type="term" value="F:riboflavin reductase (NADPH) activity"/>
    <property type="evidence" value="ECO:0007669"/>
    <property type="project" value="TreeGrafter"/>
</dbReference>
<dbReference type="AlphaFoldDB" id="A0A2T0U834"/>
<dbReference type="OrthoDB" id="9792858at2"/>
<dbReference type="Pfam" id="PF01613">
    <property type="entry name" value="Flavin_Reduct"/>
    <property type="match status" value="1"/>
</dbReference>
<dbReference type="GO" id="GO:0010181">
    <property type="term" value="F:FMN binding"/>
    <property type="evidence" value="ECO:0007669"/>
    <property type="project" value="InterPro"/>
</dbReference>
<sequence>MSAAPAAPHACDGTCAATGDLRTLMAAFPTGVAVVAAADPAGEPIGMTCSSLCSVALEPPTLLVCLREHGPTAAAVLASGSFTVNLLDDRARPVAELFASGAEDRFAHVRWRPGPCGPHLTADAHTTADCRVDRAFTVGDHVVVLGAVDRVTARREPRPLLYGLRRFKTWEGAGSPGDSEGPLGARMHATTDNTEN</sequence>
<feature type="domain" description="Flavin reductase like" evidence="3">
    <location>
        <begin position="25"/>
        <end position="169"/>
    </location>
</feature>
<reference evidence="4 5" key="1">
    <citation type="submission" date="2018-03" db="EMBL/GenBank/DDBJ databases">
        <title>Genomic Encyclopedia of Type Strains, Phase III (KMG-III): the genomes of soil and plant-associated and newly described type strains.</title>
        <authorList>
            <person name="Whitman W."/>
        </authorList>
    </citation>
    <scope>NUCLEOTIDE SEQUENCE [LARGE SCALE GENOMIC DNA]</scope>
    <source>
        <strain evidence="4 5">CGMCC 4.7067</strain>
    </source>
</reference>
<dbReference type="InterPro" id="IPR050268">
    <property type="entry name" value="NADH-dep_flavin_reductase"/>
</dbReference>
<dbReference type="SMART" id="SM00903">
    <property type="entry name" value="Flavin_Reduct"/>
    <property type="match status" value="1"/>
</dbReference>
<dbReference type="EMBL" id="PVTJ01000016">
    <property type="protein sequence ID" value="PRY54080.1"/>
    <property type="molecule type" value="Genomic_DNA"/>
</dbReference>
<dbReference type="InterPro" id="IPR002563">
    <property type="entry name" value="Flavin_Rdtase-like_dom"/>
</dbReference>
<dbReference type="InterPro" id="IPR012349">
    <property type="entry name" value="Split_barrel_FMN-bd"/>
</dbReference>
<dbReference type="Gene3D" id="2.30.110.10">
    <property type="entry name" value="Electron Transport, Fmn-binding Protein, Chain A"/>
    <property type="match status" value="1"/>
</dbReference>
<dbReference type="Proteomes" id="UP000238176">
    <property type="component" value="Unassembled WGS sequence"/>
</dbReference>
<dbReference type="PANTHER" id="PTHR30466:SF1">
    <property type="entry name" value="FMN REDUCTASE (NADH) RUTF"/>
    <property type="match status" value="1"/>
</dbReference>
<dbReference type="PANTHER" id="PTHR30466">
    <property type="entry name" value="FLAVIN REDUCTASE"/>
    <property type="match status" value="1"/>
</dbReference>
<evidence type="ECO:0000256" key="2">
    <source>
        <dbReference type="SAM" id="MobiDB-lite"/>
    </source>
</evidence>
<accession>A0A2T0U834</accession>
<evidence type="ECO:0000313" key="5">
    <source>
        <dbReference type="Proteomes" id="UP000238176"/>
    </source>
</evidence>
<evidence type="ECO:0000313" key="4">
    <source>
        <dbReference type="EMBL" id="PRY54080.1"/>
    </source>
</evidence>
<dbReference type="SUPFAM" id="SSF50475">
    <property type="entry name" value="FMN-binding split barrel"/>
    <property type="match status" value="1"/>
</dbReference>